<name>A0A844B5L6_9BURK</name>
<dbReference type="Proteomes" id="UP000487350">
    <property type="component" value="Unassembled WGS sequence"/>
</dbReference>
<reference evidence="2 3" key="1">
    <citation type="submission" date="2019-11" db="EMBL/GenBank/DDBJ databases">
        <title>Caenimonas koreensis gen. nov., sp. nov., isolated from activated sludge.</title>
        <authorList>
            <person name="Seung H.R."/>
        </authorList>
    </citation>
    <scope>NUCLEOTIDE SEQUENCE [LARGE SCALE GENOMIC DNA]</scope>
    <source>
        <strain evidence="2 3">EMB320</strain>
    </source>
</reference>
<dbReference type="Pfam" id="PF22400">
    <property type="entry name" value="DUF6980"/>
    <property type="match status" value="1"/>
</dbReference>
<feature type="domain" description="DUF6980" evidence="1">
    <location>
        <begin position="7"/>
        <end position="91"/>
    </location>
</feature>
<keyword evidence="3" id="KW-1185">Reference proteome</keyword>
<sequence>MTSPTHCCAAMAAAIADPTVPVHFVPKFREYGIQVLDGGTSFHELHFCPWCGTRLPSSLRDKWFDDLERAGIDPTEIESIPDKYSDHRWYSES</sequence>
<gene>
    <name evidence="2" type="ORF">GHT07_06650</name>
</gene>
<proteinExistence type="predicted"/>
<organism evidence="2 3">
    <name type="scientific">Caenimonas koreensis DSM 17982</name>
    <dbReference type="NCBI Taxonomy" id="1121255"/>
    <lineage>
        <taxon>Bacteria</taxon>
        <taxon>Pseudomonadati</taxon>
        <taxon>Pseudomonadota</taxon>
        <taxon>Betaproteobacteria</taxon>
        <taxon>Burkholderiales</taxon>
        <taxon>Comamonadaceae</taxon>
        <taxon>Caenimonas</taxon>
    </lineage>
</organism>
<dbReference type="InterPro" id="IPR053918">
    <property type="entry name" value="DUF6980"/>
</dbReference>
<dbReference type="OrthoDB" id="4206464at2"/>
<protein>
    <recommendedName>
        <fullName evidence="1">DUF6980 domain-containing protein</fullName>
    </recommendedName>
</protein>
<accession>A0A844B5L6</accession>
<dbReference type="EMBL" id="WJBU01000005">
    <property type="protein sequence ID" value="MRD46949.1"/>
    <property type="molecule type" value="Genomic_DNA"/>
</dbReference>
<evidence type="ECO:0000313" key="3">
    <source>
        <dbReference type="Proteomes" id="UP000487350"/>
    </source>
</evidence>
<dbReference type="RefSeq" id="WP_153584269.1">
    <property type="nucleotide sequence ID" value="NZ_WJBU01000005.1"/>
</dbReference>
<dbReference type="AlphaFoldDB" id="A0A844B5L6"/>
<comment type="caution">
    <text evidence="2">The sequence shown here is derived from an EMBL/GenBank/DDBJ whole genome shotgun (WGS) entry which is preliminary data.</text>
</comment>
<evidence type="ECO:0000313" key="2">
    <source>
        <dbReference type="EMBL" id="MRD46949.1"/>
    </source>
</evidence>
<evidence type="ECO:0000259" key="1">
    <source>
        <dbReference type="Pfam" id="PF22400"/>
    </source>
</evidence>